<dbReference type="CDD" id="cd00405">
    <property type="entry name" value="PRAI"/>
    <property type="match status" value="1"/>
</dbReference>
<evidence type="ECO:0000259" key="11">
    <source>
        <dbReference type="Pfam" id="PF00697"/>
    </source>
</evidence>
<dbReference type="Pfam" id="PF00697">
    <property type="entry name" value="PRAI"/>
    <property type="match status" value="1"/>
</dbReference>
<dbReference type="GO" id="GO:0004640">
    <property type="term" value="F:phosphoribosylanthranilate isomerase activity"/>
    <property type="evidence" value="ECO:0007669"/>
    <property type="project" value="UniProtKB-UniRule"/>
</dbReference>
<dbReference type="NCBIfam" id="NF002298">
    <property type="entry name" value="PRK01222.1-4"/>
    <property type="match status" value="1"/>
</dbReference>
<dbReference type="EMBL" id="DSPX01000190">
    <property type="protein sequence ID" value="HGG02523.1"/>
    <property type="molecule type" value="Genomic_DNA"/>
</dbReference>
<comment type="catalytic activity">
    <reaction evidence="1 10">
        <text>N-(5-phospho-beta-D-ribosyl)anthranilate = 1-(2-carboxyphenylamino)-1-deoxy-D-ribulose 5-phosphate</text>
        <dbReference type="Rhea" id="RHEA:21540"/>
        <dbReference type="ChEBI" id="CHEBI:18277"/>
        <dbReference type="ChEBI" id="CHEBI:58613"/>
        <dbReference type="EC" id="5.3.1.24"/>
    </reaction>
</comment>
<evidence type="ECO:0000256" key="1">
    <source>
        <dbReference type="ARBA" id="ARBA00001164"/>
    </source>
</evidence>
<evidence type="ECO:0000256" key="5">
    <source>
        <dbReference type="ARBA" id="ARBA00022272"/>
    </source>
</evidence>
<comment type="similarity">
    <text evidence="3 10">Belongs to the TrpF family.</text>
</comment>
<organism evidence="12">
    <name type="scientific">Planktothricoides sp. SpSt-374</name>
    <dbReference type="NCBI Taxonomy" id="2282167"/>
    <lineage>
        <taxon>Bacteria</taxon>
        <taxon>Bacillati</taxon>
        <taxon>Cyanobacteriota</taxon>
        <taxon>Cyanophyceae</taxon>
        <taxon>Oscillatoriophycideae</taxon>
        <taxon>Oscillatoriales</taxon>
        <taxon>Oscillatoriaceae</taxon>
        <taxon>Planktothricoides</taxon>
    </lineage>
</organism>
<evidence type="ECO:0000256" key="9">
    <source>
        <dbReference type="ARBA" id="ARBA00023235"/>
    </source>
</evidence>
<evidence type="ECO:0000256" key="7">
    <source>
        <dbReference type="ARBA" id="ARBA00022822"/>
    </source>
</evidence>
<dbReference type="PANTHER" id="PTHR42894:SF1">
    <property type="entry name" value="N-(5'-PHOSPHORIBOSYL)ANTHRANILATE ISOMERASE"/>
    <property type="match status" value="1"/>
</dbReference>
<dbReference type="InterPro" id="IPR044643">
    <property type="entry name" value="TrpF_fam"/>
</dbReference>
<keyword evidence="9 10" id="KW-0413">Isomerase</keyword>
<keyword evidence="7 10" id="KW-0822">Tryptophan biosynthesis</keyword>
<dbReference type="PANTHER" id="PTHR42894">
    <property type="entry name" value="N-(5'-PHOSPHORIBOSYL)ANTHRANILATE ISOMERASE"/>
    <property type="match status" value="1"/>
</dbReference>
<evidence type="ECO:0000256" key="2">
    <source>
        <dbReference type="ARBA" id="ARBA00004664"/>
    </source>
</evidence>
<keyword evidence="8 10" id="KW-0057">Aromatic amino acid biosynthesis</keyword>
<sequence length="213" mass="23103">MRVKICGITNPEQGLAIAQMGADTLGFICVPASKRYRPLSQFAPIIQQLPPTTAKIGVFANTTSSEICQAVNQAKFTGVQLHGDETPTFCQQLRQNLPPEIEIIKALRIQTAADLQIADTYAKVTDTLLLDAYHPQHLGGTGKQLDWTALKEFRPPIPWFLAGGLTPDNIVEALSTVKPDGIDLSSGVEISPGDKDLTKVSRLFANLKLAQII</sequence>
<accession>A0A7C3ZLU1</accession>
<dbReference type="HAMAP" id="MF_00135">
    <property type="entry name" value="PRAI"/>
    <property type="match status" value="1"/>
</dbReference>
<evidence type="ECO:0000313" key="12">
    <source>
        <dbReference type="EMBL" id="HGG02523.1"/>
    </source>
</evidence>
<dbReference type="EC" id="5.3.1.24" evidence="4 10"/>
<dbReference type="InterPro" id="IPR001240">
    <property type="entry name" value="PRAI_dom"/>
</dbReference>
<feature type="domain" description="N-(5'phosphoribosyl) anthranilate isomerase (PRAI)" evidence="11">
    <location>
        <begin position="3"/>
        <end position="205"/>
    </location>
</feature>
<comment type="pathway">
    <text evidence="2 10">Amino-acid biosynthesis; L-tryptophan biosynthesis; L-tryptophan from chorismate: step 3/5.</text>
</comment>
<evidence type="ECO:0000256" key="6">
    <source>
        <dbReference type="ARBA" id="ARBA00022605"/>
    </source>
</evidence>
<protein>
    <recommendedName>
        <fullName evidence="5 10">N-(5'-phosphoribosyl)anthranilate isomerase</fullName>
        <shortName evidence="10">PRAI</shortName>
        <ecNumber evidence="4 10">5.3.1.24</ecNumber>
    </recommendedName>
</protein>
<evidence type="ECO:0000256" key="4">
    <source>
        <dbReference type="ARBA" id="ARBA00012572"/>
    </source>
</evidence>
<dbReference type="InterPro" id="IPR011060">
    <property type="entry name" value="RibuloseP-bd_barrel"/>
</dbReference>
<dbReference type="SUPFAM" id="SSF51366">
    <property type="entry name" value="Ribulose-phoshate binding barrel"/>
    <property type="match status" value="1"/>
</dbReference>
<dbReference type="AlphaFoldDB" id="A0A7C3ZLU1"/>
<reference evidence="12" key="1">
    <citation type="journal article" date="2020" name="mSystems">
        <title>Genome- and Community-Level Interaction Insights into Carbon Utilization and Element Cycling Functions of Hydrothermarchaeota in Hydrothermal Sediment.</title>
        <authorList>
            <person name="Zhou Z."/>
            <person name="Liu Y."/>
            <person name="Xu W."/>
            <person name="Pan J."/>
            <person name="Luo Z.H."/>
            <person name="Li M."/>
        </authorList>
    </citation>
    <scope>NUCLEOTIDE SEQUENCE [LARGE SCALE GENOMIC DNA]</scope>
    <source>
        <strain evidence="12">SpSt-374</strain>
    </source>
</reference>
<dbReference type="UniPathway" id="UPA00035">
    <property type="reaction ID" value="UER00042"/>
</dbReference>
<evidence type="ECO:0000256" key="8">
    <source>
        <dbReference type="ARBA" id="ARBA00023141"/>
    </source>
</evidence>
<dbReference type="InterPro" id="IPR013785">
    <property type="entry name" value="Aldolase_TIM"/>
</dbReference>
<evidence type="ECO:0000256" key="10">
    <source>
        <dbReference type="HAMAP-Rule" id="MF_00135"/>
    </source>
</evidence>
<dbReference type="FunFam" id="3.20.20.70:FF:000075">
    <property type="entry name" value="Tryptophan biosynthesis protein TRP1"/>
    <property type="match status" value="1"/>
</dbReference>
<evidence type="ECO:0000256" key="3">
    <source>
        <dbReference type="ARBA" id="ARBA00007571"/>
    </source>
</evidence>
<dbReference type="GO" id="GO:0000162">
    <property type="term" value="P:L-tryptophan biosynthetic process"/>
    <property type="evidence" value="ECO:0007669"/>
    <property type="project" value="UniProtKB-UniRule"/>
</dbReference>
<gene>
    <name evidence="10" type="primary">trpF</name>
    <name evidence="12" type="ORF">ENR15_18225</name>
</gene>
<comment type="caution">
    <text evidence="12">The sequence shown here is derived from an EMBL/GenBank/DDBJ whole genome shotgun (WGS) entry which is preliminary data.</text>
</comment>
<proteinExistence type="inferred from homology"/>
<dbReference type="Gene3D" id="3.20.20.70">
    <property type="entry name" value="Aldolase class I"/>
    <property type="match status" value="1"/>
</dbReference>
<keyword evidence="6 10" id="KW-0028">Amino-acid biosynthesis</keyword>
<name>A0A7C3ZLU1_9CYAN</name>